<reference evidence="2" key="1">
    <citation type="submission" date="2014-09" db="EMBL/GenBank/DDBJ databases">
        <authorList>
            <person name="Magalhaes I.L.F."/>
            <person name="Oliveira U."/>
            <person name="Santos F.R."/>
            <person name="Vidigal T.H.D.A."/>
            <person name="Brescovit A.D."/>
            <person name="Santos A.J."/>
        </authorList>
    </citation>
    <scope>NUCLEOTIDE SEQUENCE</scope>
    <source>
        <tissue evidence="2">Shoot tissue taken approximately 20 cm above the soil surface</tissue>
    </source>
</reference>
<feature type="transmembrane region" description="Helical" evidence="1">
    <location>
        <begin position="135"/>
        <end position="159"/>
    </location>
</feature>
<dbReference type="PANTHER" id="PTHR31111:SF133">
    <property type="entry name" value="OS07G0196600 PROTEIN"/>
    <property type="match status" value="1"/>
</dbReference>
<dbReference type="AlphaFoldDB" id="A0A0A9CA61"/>
<keyword evidence="1" id="KW-0472">Membrane</keyword>
<evidence type="ECO:0000256" key="1">
    <source>
        <dbReference type="SAM" id="Phobius"/>
    </source>
</evidence>
<reference evidence="2" key="2">
    <citation type="journal article" date="2015" name="Data Brief">
        <title>Shoot transcriptome of the giant reed, Arundo donax.</title>
        <authorList>
            <person name="Barrero R.A."/>
            <person name="Guerrero F.D."/>
            <person name="Moolhuijzen P."/>
            <person name="Goolsby J.A."/>
            <person name="Tidwell J."/>
            <person name="Bellgard S.E."/>
            <person name="Bellgard M.I."/>
        </authorList>
    </citation>
    <scope>NUCLEOTIDE SEQUENCE</scope>
    <source>
        <tissue evidence="2">Shoot tissue taken approximately 20 cm above the soil surface</tissue>
    </source>
</reference>
<evidence type="ECO:0000313" key="2">
    <source>
        <dbReference type="EMBL" id="JAD70290.1"/>
    </source>
</evidence>
<keyword evidence="1" id="KW-0812">Transmembrane</keyword>
<dbReference type="NCBIfam" id="TIGR01640">
    <property type="entry name" value="F_box_assoc_1"/>
    <property type="match status" value="1"/>
</dbReference>
<protein>
    <recommendedName>
        <fullName evidence="3">F-box associated domain-containing protein</fullName>
    </recommendedName>
</protein>
<dbReference type="EMBL" id="GBRH01227605">
    <property type="protein sequence ID" value="JAD70290.1"/>
    <property type="molecule type" value="Transcribed_RNA"/>
</dbReference>
<sequence>MVSIMDLSGSVLKHIRISNAQINVLPACLNLVCTRVVGDCIWVLDPATEDCAPLPSWQYDCVVETYAFGQVASTGQYKGLRIIHLGLNFIDPSKHLCEVITLDESNHRTWRRKQCSPVIVHPEKLFRRGGFMKNVVFNGIVFMMILAVLEPAGVVPFNLETEEWMSTIPGPELLRSLVGVELEHPYVAVVELNCNLSLANLNSCLVTVHNFRGISIDLWFLMDCNRGLWVKNYSISVQLQHDDLYLNEAYPLLVLDDGRIVLYIPEMGC</sequence>
<evidence type="ECO:0008006" key="3">
    <source>
        <dbReference type="Google" id="ProtNLM"/>
    </source>
</evidence>
<proteinExistence type="predicted"/>
<accession>A0A0A9CA61</accession>
<dbReference type="InterPro" id="IPR017451">
    <property type="entry name" value="F-box-assoc_interact_dom"/>
</dbReference>
<dbReference type="PANTHER" id="PTHR31111">
    <property type="entry name" value="BNAA05G37150D PROTEIN-RELATED"/>
    <property type="match status" value="1"/>
</dbReference>
<name>A0A0A9CA61_ARUDO</name>
<keyword evidence="1" id="KW-1133">Transmembrane helix</keyword>
<organism evidence="2">
    <name type="scientific">Arundo donax</name>
    <name type="common">Giant reed</name>
    <name type="synonym">Donax arundinaceus</name>
    <dbReference type="NCBI Taxonomy" id="35708"/>
    <lineage>
        <taxon>Eukaryota</taxon>
        <taxon>Viridiplantae</taxon>
        <taxon>Streptophyta</taxon>
        <taxon>Embryophyta</taxon>
        <taxon>Tracheophyta</taxon>
        <taxon>Spermatophyta</taxon>
        <taxon>Magnoliopsida</taxon>
        <taxon>Liliopsida</taxon>
        <taxon>Poales</taxon>
        <taxon>Poaceae</taxon>
        <taxon>PACMAD clade</taxon>
        <taxon>Arundinoideae</taxon>
        <taxon>Arundineae</taxon>
        <taxon>Arundo</taxon>
    </lineage>
</organism>